<keyword evidence="4" id="KW-1185">Reference proteome</keyword>
<proteinExistence type="predicted"/>
<evidence type="ECO:0000313" key="4">
    <source>
        <dbReference type="Proteomes" id="UP000248066"/>
    </source>
</evidence>
<dbReference type="InterPro" id="IPR030395">
    <property type="entry name" value="GP_PDE_dom"/>
</dbReference>
<gene>
    <name evidence="3" type="ORF">CR205_06130</name>
</gene>
<dbReference type="PANTHER" id="PTHR46211:SF14">
    <property type="entry name" value="GLYCEROPHOSPHODIESTER PHOSPHODIESTERASE"/>
    <property type="match status" value="1"/>
</dbReference>
<evidence type="ECO:0000313" key="3">
    <source>
        <dbReference type="EMBL" id="PYZ98171.1"/>
    </source>
</evidence>
<name>A0A2W0HBB6_9BACI</name>
<feature type="transmembrane region" description="Helical" evidence="1">
    <location>
        <begin position="20"/>
        <end position="38"/>
    </location>
</feature>
<evidence type="ECO:0000256" key="1">
    <source>
        <dbReference type="SAM" id="Phobius"/>
    </source>
</evidence>
<feature type="domain" description="GP-PDE" evidence="2">
    <location>
        <begin position="53"/>
        <end position="307"/>
    </location>
</feature>
<dbReference type="PANTHER" id="PTHR46211">
    <property type="entry name" value="GLYCEROPHOSPHORYL DIESTER PHOSPHODIESTERASE"/>
    <property type="match status" value="1"/>
</dbReference>
<keyword evidence="1" id="KW-1133">Transmembrane helix</keyword>
<comment type="caution">
    <text evidence="3">The sequence shown here is derived from an EMBL/GenBank/DDBJ whole genome shotgun (WGS) entry which is preliminary data.</text>
</comment>
<dbReference type="Proteomes" id="UP000248066">
    <property type="component" value="Unassembled WGS sequence"/>
</dbReference>
<dbReference type="OrthoDB" id="384721at2"/>
<dbReference type="Pfam" id="PF03009">
    <property type="entry name" value="GDPD"/>
    <property type="match status" value="1"/>
</dbReference>
<dbReference type="EMBL" id="PDOF01000001">
    <property type="protein sequence ID" value="PYZ98171.1"/>
    <property type="molecule type" value="Genomic_DNA"/>
</dbReference>
<dbReference type="InterPro" id="IPR017946">
    <property type="entry name" value="PLC-like_Pdiesterase_TIM-brl"/>
</dbReference>
<sequence length="309" mass="34579">MTMAVVERSKPGNSKTKRALQVFALILCIWMGIYLFPVSERPPQPFFQNQEGPLVIAHQGGEHLAPSNTLEAFENAEELGADVLEFDVHITADGVPVAIHDATVDRTTDGTGTVNDMTFDEIKVLDAGDYFQDSNGEYSYRGQGVTIPSVEEILENFGHMKLNIELKATNNPDQHEELVHSVWDLIRTYEMEEKVLIASFEQDLIDRFREVSGGAAVSGGRQEVTRFVLLHKLFLNSIYSPTVDAVQIPVEESIFNLADHSLIRGAHNRGMEVHYWTINDEETMEKLIELGADGIITDRPDLLLELLGR</sequence>
<keyword evidence="1" id="KW-0472">Membrane</keyword>
<dbReference type="Gene3D" id="3.20.20.190">
    <property type="entry name" value="Phosphatidylinositol (PI) phosphodiesterase"/>
    <property type="match status" value="1"/>
</dbReference>
<reference evidence="3 4" key="1">
    <citation type="submission" date="2017-10" db="EMBL/GenBank/DDBJ databases">
        <title>Bacillus sp. nov., a halophilic bacterium isolated from a Yangshapao Lake.</title>
        <authorList>
            <person name="Wang H."/>
        </authorList>
    </citation>
    <scope>NUCLEOTIDE SEQUENCE [LARGE SCALE GENOMIC DNA]</scope>
    <source>
        <strain evidence="3 4">YSP-3</strain>
    </source>
</reference>
<dbReference type="GO" id="GO:0008081">
    <property type="term" value="F:phosphoric diester hydrolase activity"/>
    <property type="evidence" value="ECO:0007669"/>
    <property type="project" value="InterPro"/>
</dbReference>
<organism evidence="3 4">
    <name type="scientific">Alteribacter lacisalsi</name>
    <dbReference type="NCBI Taxonomy" id="2045244"/>
    <lineage>
        <taxon>Bacteria</taxon>
        <taxon>Bacillati</taxon>
        <taxon>Bacillota</taxon>
        <taxon>Bacilli</taxon>
        <taxon>Bacillales</taxon>
        <taxon>Bacillaceae</taxon>
        <taxon>Alteribacter</taxon>
    </lineage>
</organism>
<keyword evidence="1" id="KW-0812">Transmembrane</keyword>
<dbReference type="PROSITE" id="PS51704">
    <property type="entry name" value="GP_PDE"/>
    <property type="match status" value="1"/>
</dbReference>
<protein>
    <submittedName>
        <fullName evidence="3">Glycerophosphodiester phosphodiesterase</fullName>
    </submittedName>
</protein>
<dbReference type="AlphaFoldDB" id="A0A2W0HBB6"/>
<accession>A0A2W0HBB6</accession>
<dbReference type="GO" id="GO:0006629">
    <property type="term" value="P:lipid metabolic process"/>
    <property type="evidence" value="ECO:0007669"/>
    <property type="project" value="InterPro"/>
</dbReference>
<dbReference type="CDD" id="cd08561">
    <property type="entry name" value="GDPD_cytoplasmic_ScUgpQ2_like"/>
    <property type="match status" value="1"/>
</dbReference>
<dbReference type="SUPFAM" id="SSF51695">
    <property type="entry name" value="PLC-like phosphodiesterases"/>
    <property type="match status" value="1"/>
</dbReference>
<evidence type="ECO:0000259" key="2">
    <source>
        <dbReference type="PROSITE" id="PS51704"/>
    </source>
</evidence>